<evidence type="ECO:0000259" key="1">
    <source>
        <dbReference type="Pfam" id="PF07179"/>
    </source>
</evidence>
<reference evidence="3" key="1">
    <citation type="submission" date="2016-10" db="EMBL/GenBank/DDBJ databases">
        <authorList>
            <person name="Varghese N."/>
            <person name="Submissions S."/>
        </authorList>
    </citation>
    <scope>NUCLEOTIDE SEQUENCE [LARGE SCALE GENOMIC DNA]</scope>
    <source>
        <strain evidence="3">DSM 45722</strain>
    </source>
</reference>
<evidence type="ECO:0000313" key="3">
    <source>
        <dbReference type="Proteomes" id="UP000198981"/>
    </source>
</evidence>
<dbReference type="Proteomes" id="UP000198981">
    <property type="component" value="Unassembled WGS sequence"/>
</dbReference>
<dbReference type="InterPro" id="IPR009839">
    <property type="entry name" value="SseB_N"/>
</dbReference>
<feature type="domain" description="SseB protein N-terminal" evidence="1">
    <location>
        <begin position="12"/>
        <end position="118"/>
    </location>
</feature>
<dbReference type="RefSeq" id="WP_165839321.1">
    <property type="nucleotide sequence ID" value="NZ_FMUH01000002.1"/>
</dbReference>
<dbReference type="Pfam" id="PF07179">
    <property type="entry name" value="SseB"/>
    <property type="match status" value="1"/>
</dbReference>
<dbReference type="STRING" id="1960309.SAMN03159343_1649"/>
<dbReference type="AlphaFoldDB" id="A0A1G4XWX5"/>
<protein>
    <submittedName>
        <fullName evidence="2">SseB protein N-terminal domain-containing protein</fullName>
    </submittedName>
</protein>
<name>A0A1G4XWX5_9ACTN</name>
<gene>
    <name evidence="2" type="ORF">SAMN03159343_1649</name>
</gene>
<organism evidence="2 3">
    <name type="scientific">Klenkia marina</name>
    <dbReference type="NCBI Taxonomy" id="1960309"/>
    <lineage>
        <taxon>Bacteria</taxon>
        <taxon>Bacillati</taxon>
        <taxon>Actinomycetota</taxon>
        <taxon>Actinomycetes</taxon>
        <taxon>Geodermatophilales</taxon>
        <taxon>Geodermatophilaceae</taxon>
        <taxon>Klenkia</taxon>
    </lineage>
</organism>
<evidence type="ECO:0000313" key="2">
    <source>
        <dbReference type="EMBL" id="SCX45696.1"/>
    </source>
</evidence>
<sequence length="304" mass="32334">MSDRPDDAFRVALASAAAAGDTAGCLALLRTADLALPITAAAHAGDEPAAWPAAEADGRTWVLSYTSVDRMRELTGGEATHCRAVSFTELAAGWPDTRWGLAVDAGSEHPFFLESGTVARLAAPTLLQDAQAEPDRLPPVVQQVLSPVEVADRLAADEGRVSGYVHHARDTAHLGAPTAVVDAVGRGHETDDLLSVTGSITLLRWAVVGRELYRTPLGGTDDERRDAVAGWVVEEPPFTGTGFASPDSVVREYRVQGLPLPHGAQMFELEPDGTERRRALWDGLRETWVLVVEPPAAAEQEGAP</sequence>
<keyword evidence="3" id="KW-1185">Reference proteome</keyword>
<accession>A0A1G4XWX5</accession>
<proteinExistence type="predicted"/>
<dbReference type="EMBL" id="FMUH01000002">
    <property type="protein sequence ID" value="SCX45696.1"/>
    <property type="molecule type" value="Genomic_DNA"/>
</dbReference>